<dbReference type="Proteomes" id="UP000265703">
    <property type="component" value="Unassembled WGS sequence"/>
</dbReference>
<comment type="caution">
    <text evidence="4">The sequence shown here is derived from an EMBL/GenBank/DDBJ whole genome shotgun (WGS) entry which is preliminary data.</text>
</comment>
<dbReference type="InterPro" id="IPR003172">
    <property type="entry name" value="ML_dom"/>
</dbReference>
<dbReference type="SUPFAM" id="SSF81296">
    <property type="entry name" value="E set domains"/>
    <property type="match status" value="1"/>
</dbReference>
<dbReference type="STRING" id="658196.A0A397SUJ1"/>
<evidence type="ECO:0000256" key="1">
    <source>
        <dbReference type="ARBA" id="ARBA00016056"/>
    </source>
</evidence>
<keyword evidence="2" id="KW-0732">Signal</keyword>
<gene>
    <name evidence="4" type="ORF">C1645_740887</name>
</gene>
<feature type="chain" id="PRO_5017299643" description="Phosphatidylglycerol/phosphatidylinositol transfer protein" evidence="2">
    <location>
        <begin position="21"/>
        <end position="187"/>
    </location>
</feature>
<proteinExistence type="predicted"/>
<dbReference type="EMBL" id="QKYT01000366">
    <property type="protein sequence ID" value="RIA86394.1"/>
    <property type="molecule type" value="Genomic_DNA"/>
</dbReference>
<dbReference type="Pfam" id="PF02221">
    <property type="entry name" value="E1_DerP2_DerF2"/>
    <property type="match status" value="1"/>
</dbReference>
<accession>A0A397SUJ1</accession>
<reference evidence="4 5" key="1">
    <citation type="submission" date="2018-06" db="EMBL/GenBank/DDBJ databases">
        <title>Comparative genomics reveals the genomic features of Rhizophagus irregularis, R. cerebriforme, R. diaphanum and Gigaspora rosea, and their symbiotic lifestyle signature.</title>
        <authorList>
            <person name="Morin E."/>
            <person name="San Clemente H."/>
            <person name="Chen E.C.H."/>
            <person name="De La Providencia I."/>
            <person name="Hainaut M."/>
            <person name="Kuo A."/>
            <person name="Kohler A."/>
            <person name="Murat C."/>
            <person name="Tang N."/>
            <person name="Roy S."/>
            <person name="Loubradou J."/>
            <person name="Henrissat B."/>
            <person name="Grigoriev I.V."/>
            <person name="Corradi N."/>
            <person name="Roux C."/>
            <person name="Martin F.M."/>
        </authorList>
    </citation>
    <scope>NUCLEOTIDE SEQUENCE [LARGE SCALE GENOMIC DNA]</scope>
    <source>
        <strain evidence="4 5">DAOM 227022</strain>
    </source>
</reference>
<feature type="domain" description="MD-2-related lipid-recognition" evidence="3">
    <location>
        <begin position="29"/>
        <end position="126"/>
    </location>
</feature>
<protein>
    <recommendedName>
        <fullName evidence="1">Phosphatidylglycerol/phosphatidylinositol transfer protein</fullName>
    </recommendedName>
</protein>
<organism evidence="4 5">
    <name type="scientific">Glomus cerebriforme</name>
    <dbReference type="NCBI Taxonomy" id="658196"/>
    <lineage>
        <taxon>Eukaryota</taxon>
        <taxon>Fungi</taxon>
        <taxon>Fungi incertae sedis</taxon>
        <taxon>Mucoromycota</taxon>
        <taxon>Glomeromycotina</taxon>
        <taxon>Glomeromycetes</taxon>
        <taxon>Glomerales</taxon>
        <taxon>Glomeraceae</taxon>
        <taxon>Glomus</taxon>
    </lineage>
</organism>
<evidence type="ECO:0000313" key="4">
    <source>
        <dbReference type="EMBL" id="RIA86394.1"/>
    </source>
</evidence>
<keyword evidence="5" id="KW-1185">Reference proteome</keyword>
<feature type="signal peptide" evidence="2">
    <location>
        <begin position="1"/>
        <end position="20"/>
    </location>
</feature>
<dbReference type="InterPro" id="IPR014756">
    <property type="entry name" value="Ig_E-set"/>
</dbReference>
<evidence type="ECO:0000313" key="5">
    <source>
        <dbReference type="Proteomes" id="UP000265703"/>
    </source>
</evidence>
<dbReference type="AlphaFoldDB" id="A0A397SUJ1"/>
<evidence type="ECO:0000259" key="3">
    <source>
        <dbReference type="Pfam" id="PF02221"/>
    </source>
</evidence>
<evidence type="ECO:0000256" key="2">
    <source>
        <dbReference type="SAM" id="SignalP"/>
    </source>
</evidence>
<sequence>MNRNFIFVFFLLATLSMINAIPLQKRESKFLPCPVDPPPTPLTVSMTPDPPVSGKDVSFTITAKLDKDVDSKTIFGIGFADASGPLAQPTISPACDGEGEPKCPIKAGTEFTLKPTVQAPDNLPTTYGIVVIIGEPTDDPKVPLDAYGCAYTTIGGDPTAEAVYPIAEAVYPIAGSVTEAPDAYPTI</sequence>
<name>A0A397SUJ1_9GLOM</name>
<dbReference type="OrthoDB" id="2306198at2759"/>